<proteinExistence type="predicted"/>
<comment type="caution">
    <text evidence="1">The sequence shown here is derived from an EMBL/GenBank/DDBJ whole genome shotgun (WGS) entry which is preliminary data.</text>
</comment>
<reference evidence="1 2" key="1">
    <citation type="submission" date="2014-12" db="EMBL/GenBank/DDBJ databases">
        <title>Genome assembly of Enhygromyxa salina DSM 15201.</title>
        <authorList>
            <person name="Sharma G."/>
            <person name="Subramanian S."/>
        </authorList>
    </citation>
    <scope>NUCLEOTIDE SEQUENCE [LARGE SCALE GENOMIC DNA]</scope>
    <source>
        <strain evidence="1 2">DSM 15201</strain>
    </source>
</reference>
<dbReference type="Proteomes" id="UP000031599">
    <property type="component" value="Unassembled WGS sequence"/>
</dbReference>
<dbReference type="EMBL" id="JMCC02000056">
    <property type="protein sequence ID" value="KIG15336.1"/>
    <property type="molecule type" value="Genomic_DNA"/>
</dbReference>
<gene>
    <name evidence="1" type="ORF">DB30_05668</name>
</gene>
<dbReference type="AlphaFoldDB" id="A0A0C2CWB6"/>
<name>A0A0C2CWB6_9BACT</name>
<accession>A0A0C2CWB6</accession>
<protein>
    <submittedName>
        <fullName evidence="1">Uncharacterized protein</fullName>
    </submittedName>
</protein>
<sequence length="164" mass="18100">MGVPAVPAQSTVTSNCAYVDFGPTHQCEGVVEDWRSYRALQDEHILEGTFTLPEVWQEFFAADVDQISFSPGDAPALTQGSEAVRLASEQLGQVPVVDVIDHFTHVHVIDKHTLAETFDSTLVTEDSFPFNVRMSGTEIAHRKGGQEDWKEDLIAVNVAFVPKE</sequence>
<evidence type="ECO:0000313" key="1">
    <source>
        <dbReference type="EMBL" id="KIG15336.1"/>
    </source>
</evidence>
<organism evidence="1 2">
    <name type="scientific">Enhygromyxa salina</name>
    <dbReference type="NCBI Taxonomy" id="215803"/>
    <lineage>
        <taxon>Bacteria</taxon>
        <taxon>Pseudomonadati</taxon>
        <taxon>Myxococcota</taxon>
        <taxon>Polyangia</taxon>
        <taxon>Nannocystales</taxon>
        <taxon>Nannocystaceae</taxon>
        <taxon>Enhygromyxa</taxon>
    </lineage>
</organism>
<dbReference type="RefSeq" id="WP_052551778.1">
    <property type="nucleotide sequence ID" value="NZ_JMCC02000056.1"/>
</dbReference>
<evidence type="ECO:0000313" key="2">
    <source>
        <dbReference type="Proteomes" id="UP000031599"/>
    </source>
</evidence>